<keyword evidence="3" id="KW-1185">Reference proteome</keyword>
<accession>A0A150FXA1</accession>
<dbReference type="InterPro" id="IPR001190">
    <property type="entry name" value="SRCR"/>
</dbReference>
<sequence>MCWSSAGAAQQRDARLFPYRPTQLPAIRSADTLLPELPRPPVRPVPGPTSAWGVGNIRLVGGEAWMSGGMDGPRVEPNLCNFTSPGDCLYGRVEIEVPAPGGGNGTVWAPLCAPPPDVSAFNLANLACRQNLGLRPTSSLAFMSSASIPFDIPQGPVTTEGYYDPAKYAAWATVKGGDPGSVVAVQDLPLNVTSSPCADGKLLAMMCSVLVR</sequence>
<organism evidence="2 3">
    <name type="scientific">Gonium pectorale</name>
    <name type="common">Green alga</name>
    <dbReference type="NCBI Taxonomy" id="33097"/>
    <lineage>
        <taxon>Eukaryota</taxon>
        <taxon>Viridiplantae</taxon>
        <taxon>Chlorophyta</taxon>
        <taxon>core chlorophytes</taxon>
        <taxon>Chlorophyceae</taxon>
        <taxon>CS clade</taxon>
        <taxon>Chlamydomonadales</taxon>
        <taxon>Volvocaceae</taxon>
        <taxon>Gonium</taxon>
    </lineage>
</organism>
<gene>
    <name evidence="2" type="ORF">GPECTOR_178g238</name>
</gene>
<dbReference type="PROSITE" id="PS50287">
    <property type="entry name" value="SRCR_2"/>
    <property type="match status" value="1"/>
</dbReference>
<name>A0A150FXA1_GONPE</name>
<comment type="caution">
    <text evidence="2">The sequence shown here is derived from an EMBL/GenBank/DDBJ whole genome shotgun (WGS) entry which is preliminary data.</text>
</comment>
<proteinExistence type="predicted"/>
<dbReference type="OrthoDB" id="535306at2759"/>
<dbReference type="Proteomes" id="UP000075714">
    <property type="component" value="Unassembled WGS sequence"/>
</dbReference>
<dbReference type="AlphaFoldDB" id="A0A150FXA1"/>
<protein>
    <recommendedName>
        <fullName evidence="1">SRCR domain-containing protein</fullName>
    </recommendedName>
</protein>
<feature type="domain" description="SRCR" evidence="1">
    <location>
        <begin position="57"/>
        <end position="130"/>
    </location>
</feature>
<dbReference type="EMBL" id="LSYV01000178">
    <property type="protein sequence ID" value="KXZ42229.1"/>
    <property type="molecule type" value="Genomic_DNA"/>
</dbReference>
<evidence type="ECO:0000313" key="3">
    <source>
        <dbReference type="Proteomes" id="UP000075714"/>
    </source>
</evidence>
<reference evidence="3" key="1">
    <citation type="journal article" date="2016" name="Nat. Commun.">
        <title>The Gonium pectorale genome demonstrates co-option of cell cycle regulation during the evolution of multicellularity.</title>
        <authorList>
            <person name="Hanschen E.R."/>
            <person name="Marriage T.N."/>
            <person name="Ferris P.J."/>
            <person name="Hamaji T."/>
            <person name="Toyoda A."/>
            <person name="Fujiyama A."/>
            <person name="Neme R."/>
            <person name="Noguchi H."/>
            <person name="Minakuchi Y."/>
            <person name="Suzuki M."/>
            <person name="Kawai-Toyooka H."/>
            <person name="Smith D.R."/>
            <person name="Sparks H."/>
            <person name="Anderson J."/>
            <person name="Bakaric R."/>
            <person name="Luria V."/>
            <person name="Karger A."/>
            <person name="Kirschner M.W."/>
            <person name="Durand P.M."/>
            <person name="Michod R.E."/>
            <person name="Nozaki H."/>
            <person name="Olson B.J."/>
        </authorList>
    </citation>
    <scope>NUCLEOTIDE SEQUENCE [LARGE SCALE GENOMIC DNA]</scope>
    <source>
        <strain evidence="3">NIES-2863</strain>
    </source>
</reference>
<evidence type="ECO:0000259" key="1">
    <source>
        <dbReference type="PROSITE" id="PS50287"/>
    </source>
</evidence>
<dbReference type="GO" id="GO:0016020">
    <property type="term" value="C:membrane"/>
    <property type="evidence" value="ECO:0007669"/>
    <property type="project" value="InterPro"/>
</dbReference>
<evidence type="ECO:0000313" key="2">
    <source>
        <dbReference type="EMBL" id="KXZ42229.1"/>
    </source>
</evidence>